<feature type="compositionally biased region" description="Basic and acidic residues" evidence="7">
    <location>
        <begin position="553"/>
        <end position="563"/>
    </location>
</feature>
<evidence type="ECO:0000259" key="10">
    <source>
        <dbReference type="PROSITE" id="PS50929"/>
    </source>
</evidence>
<keyword evidence="4" id="KW-0067">ATP-binding</keyword>
<proteinExistence type="predicted"/>
<dbReference type="GO" id="GO:0016887">
    <property type="term" value="F:ATP hydrolysis activity"/>
    <property type="evidence" value="ECO:0007669"/>
    <property type="project" value="InterPro"/>
</dbReference>
<dbReference type="InterPro" id="IPR027417">
    <property type="entry name" value="P-loop_NTPase"/>
</dbReference>
<dbReference type="Pfam" id="PF00005">
    <property type="entry name" value="ABC_tran"/>
    <property type="match status" value="1"/>
</dbReference>
<evidence type="ECO:0000313" key="12">
    <source>
        <dbReference type="Proteomes" id="UP000616724"/>
    </source>
</evidence>
<feature type="domain" description="ABC transmembrane type-1" evidence="10">
    <location>
        <begin position="62"/>
        <end position="336"/>
    </location>
</feature>
<feature type="transmembrane region" description="Helical" evidence="8">
    <location>
        <begin position="283"/>
        <end position="300"/>
    </location>
</feature>
<dbReference type="PANTHER" id="PTHR24221">
    <property type="entry name" value="ATP-BINDING CASSETTE SUB-FAMILY B"/>
    <property type="match status" value="1"/>
</dbReference>
<accession>A0A8J3RK10</accession>
<evidence type="ECO:0000256" key="1">
    <source>
        <dbReference type="ARBA" id="ARBA00004651"/>
    </source>
</evidence>
<dbReference type="Gene3D" id="1.20.1560.10">
    <property type="entry name" value="ABC transporter type 1, transmembrane domain"/>
    <property type="match status" value="1"/>
</dbReference>
<comment type="subcellular location">
    <subcellularLocation>
        <location evidence="1">Cell membrane</location>
        <topology evidence="1">Multi-pass membrane protein</topology>
    </subcellularLocation>
</comment>
<dbReference type="InterPro" id="IPR003439">
    <property type="entry name" value="ABC_transporter-like_ATP-bd"/>
</dbReference>
<feature type="transmembrane region" description="Helical" evidence="8">
    <location>
        <begin position="58"/>
        <end position="80"/>
    </location>
</feature>
<feature type="region of interest" description="Disordered" evidence="7">
    <location>
        <begin position="1"/>
        <end position="34"/>
    </location>
</feature>
<comment type="caution">
    <text evidence="11">The sequence shown here is derived from an EMBL/GenBank/DDBJ whole genome shotgun (WGS) entry which is preliminary data.</text>
</comment>
<dbReference type="GO" id="GO:0005524">
    <property type="term" value="F:ATP binding"/>
    <property type="evidence" value="ECO:0007669"/>
    <property type="project" value="UniProtKB-KW"/>
</dbReference>
<dbReference type="EMBL" id="BOOH01000014">
    <property type="protein sequence ID" value="GIH75039.1"/>
    <property type="molecule type" value="Genomic_DNA"/>
</dbReference>
<dbReference type="InterPro" id="IPR017871">
    <property type="entry name" value="ABC_transporter-like_CS"/>
</dbReference>
<dbReference type="Proteomes" id="UP000616724">
    <property type="component" value="Unassembled WGS sequence"/>
</dbReference>
<dbReference type="InterPro" id="IPR011527">
    <property type="entry name" value="ABC1_TM_dom"/>
</dbReference>
<name>A0A8J3RK10_9ACTN</name>
<evidence type="ECO:0000256" key="6">
    <source>
        <dbReference type="ARBA" id="ARBA00023136"/>
    </source>
</evidence>
<dbReference type="Pfam" id="PF00664">
    <property type="entry name" value="ABC_membrane"/>
    <property type="match status" value="1"/>
</dbReference>
<feature type="transmembrane region" description="Helical" evidence="8">
    <location>
        <begin position="312"/>
        <end position="331"/>
    </location>
</feature>
<dbReference type="RefSeq" id="WP_203889751.1">
    <property type="nucleotide sequence ID" value="NZ_BOOH01000014.1"/>
</dbReference>
<gene>
    <name evidence="11" type="ORF">Plo01_14680</name>
</gene>
<evidence type="ECO:0000256" key="3">
    <source>
        <dbReference type="ARBA" id="ARBA00022741"/>
    </source>
</evidence>
<dbReference type="SMART" id="SM00382">
    <property type="entry name" value="AAA"/>
    <property type="match status" value="1"/>
</dbReference>
<evidence type="ECO:0000256" key="5">
    <source>
        <dbReference type="ARBA" id="ARBA00022989"/>
    </source>
</evidence>
<keyword evidence="2 8" id="KW-0812">Transmembrane</keyword>
<dbReference type="AlphaFoldDB" id="A0A8J3RK10"/>
<keyword evidence="12" id="KW-1185">Reference proteome</keyword>
<dbReference type="PROSITE" id="PS50929">
    <property type="entry name" value="ABC_TM1F"/>
    <property type="match status" value="1"/>
</dbReference>
<dbReference type="PROSITE" id="PS00211">
    <property type="entry name" value="ABC_TRANSPORTER_1"/>
    <property type="match status" value="1"/>
</dbReference>
<feature type="transmembrane region" description="Helical" evidence="8">
    <location>
        <begin position="164"/>
        <end position="186"/>
    </location>
</feature>
<dbReference type="InterPro" id="IPR039421">
    <property type="entry name" value="Type_1_exporter"/>
</dbReference>
<keyword evidence="6 8" id="KW-0472">Membrane</keyword>
<organism evidence="11 12">
    <name type="scientific">Planobispora longispora</name>
    <dbReference type="NCBI Taxonomy" id="28887"/>
    <lineage>
        <taxon>Bacteria</taxon>
        <taxon>Bacillati</taxon>
        <taxon>Actinomycetota</taxon>
        <taxon>Actinomycetes</taxon>
        <taxon>Streptosporangiales</taxon>
        <taxon>Streptosporangiaceae</taxon>
        <taxon>Planobispora</taxon>
    </lineage>
</organism>
<sequence length="616" mass="63697">MTAGVPTPSPEKTAADRPPLPDGTAAPPPGGDPRAGAHPMVWLASAVAGHRRAFAATLLSNLLGQTAALAAAVTGAWLLGRTVAGQAAPLDMAAAVLGGLVAVVTLATWWEMYVAHDLAYLVLARLRGRVYDALARIAPARLLGRRSGDLSAAVLSDVETLEWLFAHTLAQLITAATVLVCGVAGAALLDPVLPAVSLPLALCVLTVPFWLRRTSSRHGEELRAATAELTSDVVDTVQGLREITAFGALERRRDLLAAKTRRLARAQAANASRGGLEAALTDALLAVAAAGTLLLVAALVRSGELAVAHGPVAMVLAAASLGPASQVALLLKEYGTLRAAAGRVHALVAAPPNVTEPAAPRPPLEGEVVFEDVRFRYTPDGPEVLRGVSFTVRPGRTVALVGPSGAGKSTCVSLLLRYWDPDHGRITVGGIPLSELADADLRRLVTVVPQDVHLFAGSLAENVRLGAPGAPVEEALRDAQIGPGELPDGLDTVVGERGVALSGGQRARVAVARALVVDAPVLVLDEAVANLDAENEARLAEALEAASAGRRQAGGEDHRKDGTGGRATLVVAHRLSTIRRADHVVVLEEGRVTEQGAFADLAADPGSRLSWLLAHQ</sequence>
<keyword evidence="5 8" id="KW-1133">Transmembrane helix</keyword>
<dbReference type="PROSITE" id="PS50893">
    <property type="entry name" value="ABC_TRANSPORTER_2"/>
    <property type="match status" value="1"/>
</dbReference>
<feature type="transmembrane region" description="Helical" evidence="8">
    <location>
        <begin position="192"/>
        <end position="211"/>
    </location>
</feature>
<evidence type="ECO:0000313" key="11">
    <source>
        <dbReference type="EMBL" id="GIH75039.1"/>
    </source>
</evidence>
<feature type="domain" description="ABC transporter" evidence="9">
    <location>
        <begin position="368"/>
        <end position="614"/>
    </location>
</feature>
<dbReference type="PANTHER" id="PTHR24221:SF654">
    <property type="entry name" value="ATP-BINDING CASSETTE SUB-FAMILY B MEMBER 6"/>
    <property type="match status" value="1"/>
</dbReference>
<evidence type="ECO:0000256" key="8">
    <source>
        <dbReference type="SAM" id="Phobius"/>
    </source>
</evidence>
<feature type="transmembrane region" description="Helical" evidence="8">
    <location>
        <begin position="92"/>
        <end position="110"/>
    </location>
</feature>
<dbReference type="SUPFAM" id="SSF90123">
    <property type="entry name" value="ABC transporter transmembrane region"/>
    <property type="match status" value="1"/>
</dbReference>
<dbReference type="InterPro" id="IPR003593">
    <property type="entry name" value="AAA+_ATPase"/>
</dbReference>
<feature type="region of interest" description="Disordered" evidence="7">
    <location>
        <begin position="547"/>
        <end position="566"/>
    </location>
</feature>
<dbReference type="SUPFAM" id="SSF52540">
    <property type="entry name" value="P-loop containing nucleoside triphosphate hydrolases"/>
    <property type="match status" value="1"/>
</dbReference>
<evidence type="ECO:0000256" key="4">
    <source>
        <dbReference type="ARBA" id="ARBA00022840"/>
    </source>
</evidence>
<dbReference type="GO" id="GO:0140359">
    <property type="term" value="F:ABC-type transporter activity"/>
    <property type="evidence" value="ECO:0007669"/>
    <property type="project" value="InterPro"/>
</dbReference>
<dbReference type="GO" id="GO:0005886">
    <property type="term" value="C:plasma membrane"/>
    <property type="evidence" value="ECO:0007669"/>
    <property type="project" value="UniProtKB-SubCell"/>
</dbReference>
<reference evidence="11 12" key="1">
    <citation type="submission" date="2021-01" db="EMBL/GenBank/DDBJ databases">
        <title>Whole genome shotgun sequence of Planobispora longispora NBRC 13918.</title>
        <authorList>
            <person name="Komaki H."/>
            <person name="Tamura T."/>
        </authorList>
    </citation>
    <scope>NUCLEOTIDE SEQUENCE [LARGE SCALE GENOMIC DNA]</scope>
    <source>
        <strain evidence="11 12">NBRC 13918</strain>
    </source>
</reference>
<protein>
    <submittedName>
        <fullName evidence="11">ABC transporter</fullName>
    </submittedName>
</protein>
<evidence type="ECO:0000259" key="9">
    <source>
        <dbReference type="PROSITE" id="PS50893"/>
    </source>
</evidence>
<feature type="compositionally biased region" description="Pro residues" evidence="7">
    <location>
        <begin position="18"/>
        <end position="31"/>
    </location>
</feature>
<dbReference type="InterPro" id="IPR036640">
    <property type="entry name" value="ABC1_TM_sf"/>
</dbReference>
<dbReference type="Gene3D" id="3.40.50.300">
    <property type="entry name" value="P-loop containing nucleotide triphosphate hydrolases"/>
    <property type="match status" value="1"/>
</dbReference>
<evidence type="ECO:0000256" key="2">
    <source>
        <dbReference type="ARBA" id="ARBA00022692"/>
    </source>
</evidence>
<evidence type="ECO:0000256" key="7">
    <source>
        <dbReference type="SAM" id="MobiDB-lite"/>
    </source>
</evidence>
<keyword evidence="3" id="KW-0547">Nucleotide-binding</keyword>